<evidence type="ECO:0000256" key="2">
    <source>
        <dbReference type="ARBA" id="ARBA00004651"/>
    </source>
</evidence>
<dbReference type="InterPro" id="IPR004358">
    <property type="entry name" value="Sig_transdc_His_kin-like_C"/>
</dbReference>
<dbReference type="SUPFAM" id="SSF52172">
    <property type="entry name" value="CheY-like"/>
    <property type="match status" value="1"/>
</dbReference>
<dbReference type="InterPro" id="IPR003594">
    <property type="entry name" value="HATPase_dom"/>
</dbReference>
<dbReference type="NCBIfam" id="TIGR00229">
    <property type="entry name" value="sensory_box"/>
    <property type="match status" value="2"/>
</dbReference>
<dbReference type="SMART" id="SM00387">
    <property type="entry name" value="HATPase_c"/>
    <property type="match status" value="1"/>
</dbReference>
<dbReference type="EMBL" id="RJUF01000042">
    <property type="protein sequence ID" value="MCP9763849.1"/>
    <property type="molecule type" value="Genomic_DNA"/>
</dbReference>
<dbReference type="CDD" id="cd00082">
    <property type="entry name" value="HisKA"/>
    <property type="match status" value="1"/>
</dbReference>
<evidence type="ECO:0000256" key="4">
    <source>
        <dbReference type="ARBA" id="ARBA00022475"/>
    </source>
</evidence>
<dbReference type="InterPro" id="IPR036890">
    <property type="entry name" value="HATPase_C_sf"/>
</dbReference>
<protein>
    <recommendedName>
        <fullName evidence="3">histidine kinase</fullName>
        <ecNumber evidence="3">2.7.13.3</ecNumber>
    </recommendedName>
</protein>
<dbReference type="InterPro" id="IPR011006">
    <property type="entry name" value="CheY-like_superfamily"/>
</dbReference>
<dbReference type="InterPro" id="IPR001789">
    <property type="entry name" value="Sig_transdc_resp-reg_receiver"/>
</dbReference>
<evidence type="ECO:0000256" key="12">
    <source>
        <dbReference type="PROSITE-ProRule" id="PRU00110"/>
    </source>
</evidence>
<keyword evidence="9" id="KW-1133">Transmembrane helix</keyword>
<dbReference type="InterPro" id="IPR036641">
    <property type="entry name" value="HPT_dom_sf"/>
</dbReference>
<dbReference type="InterPro" id="IPR005467">
    <property type="entry name" value="His_kinase_dom"/>
</dbReference>
<evidence type="ECO:0000259" key="19">
    <source>
        <dbReference type="PROSITE" id="PS50894"/>
    </source>
</evidence>
<dbReference type="SUPFAM" id="SSF55874">
    <property type="entry name" value="ATPase domain of HSP90 chaperone/DNA topoisomerase II/histidine kinase"/>
    <property type="match status" value="1"/>
</dbReference>
<feature type="domain" description="PAC" evidence="18">
    <location>
        <begin position="265"/>
        <end position="317"/>
    </location>
</feature>
<comment type="subcellular location">
    <subcellularLocation>
        <location evidence="2">Cell membrane</location>
        <topology evidence="2">Multi-pass membrane protein</topology>
    </subcellularLocation>
</comment>
<feature type="coiled-coil region" evidence="14">
    <location>
        <begin position="6"/>
        <end position="65"/>
    </location>
</feature>
<dbReference type="Gene3D" id="3.40.50.2300">
    <property type="match status" value="1"/>
</dbReference>
<dbReference type="PRINTS" id="PR00344">
    <property type="entry name" value="BCTRLSENSOR"/>
</dbReference>
<name>A0AAE3H2G4_9BACT</name>
<dbReference type="Proteomes" id="UP001204144">
    <property type="component" value="Unassembled WGS sequence"/>
</dbReference>
<dbReference type="SUPFAM" id="SSF55785">
    <property type="entry name" value="PYP-like sensor domain (PAS domain)"/>
    <property type="match status" value="2"/>
</dbReference>
<evidence type="ECO:0000256" key="6">
    <source>
        <dbReference type="ARBA" id="ARBA00022692"/>
    </source>
</evidence>
<keyword evidence="20" id="KW-0808">Transferase</keyword>
<feature type="domain" description="HPt" evidence="19">
    <location>
        <begin position="735"/>
        <end position="833"/>
    </location>
</feature>
<proteinExistence type="predicted"/>
<feature type="domain" description="Response regulatory" evidence="16">
    <location>
        <begin position="581"/>
        <end position="698"/>
    </location>
</feature>
<dbReference type="InterPro" id="IPR035965">
    <property type="entry name" value="PAS-like_dom_sf"/>
</dbReference>
<dbReference type="PANTHER" id="PTHR45339">
    <property type="entry name" value="HYBRID SIGNAL TRANSDUCTION HISTIDINE KINASE J"/>
    <property type="match status" value="1"/>
</dbReference>
<dbReference type="RefSeq" id="WP_255037614.1">
    <property type="nucleotide sequence ID" value="NZ_RJUF01000042.1"/>
</dbReference>
<comment type="caution">
    <text evidence="20">The sequence shown here is derived from an EMBL/GenBank/DDBJ whole genome shotgun (WGS) entry which is preliminary data.</text>
</comment>
<feature type="domain" description="Histidine kinase" evidence="15">
    <location>
        <begin position="335"/>
        <end position="557"/>
    </location>
</feature>
<dbReference type="CDD" id="cd00130">
    <property type="entry name" value="PAS"/>
    <property type="match status" value="2"/>
</dbReference>
<dbReference type="Pfam" id="PF13426">
    <property type="entry name" value="PAS_9"/>
    <property type="match status" value="1"/>
</dbReference>
<evidence type="ECO:0000256" key="10">
    <source>
        <dbReference type="ARBA" id="ARBA00023012"/>
    </source>
</evidence>
<keyword evidence="11" id="KW-0472">Membrane</keyword>
<dbReference type="Gene3D" id="3.30.565.10">
    <property type="entry name" value="Histidine kinase-like ATPase, C-terminal domain"/>
    <property type="match status" value="1"/>
</dbReference>
<dbReference type="InterPro" id="IPR001610">
    <property type="entry name" value="PAC"/>
</dbReference>
<dbReference type="CDD" id="cd17546">
    <property type="entry name" value="REC_hyHK_CKI1_RcsC-like"/>
    <property type="match status" value="1"/>
</dbReference>
<evidence type="ECO:0000256" key="9">
    <source>
        <dbReference type="ARBA" id="ARBA00022989"/>
    </source>
</evidence>
<keyword evidence="5 13" id="KW-0597">Phosphoprotein</keyword>
<evidence type="ECO:0000256" key="11">
    <source>
        <dbReference type="ARBA" id="ARBA00023136"/>
    </source>
</evidence>
<evidence type="ECO:0000259" key="16">
    <source>
        <dbReference type="PROSITE" id="PS50110"/>
    </source>
</evidence>
<dbReference type="Pfam" id="PF02518">
    <property type="entry name" value="HATPase_c"/>
    <property type="match status" value="1"/>
</dbReference>
<dbReference type="PROSITE" id="PS50113">
    <property type="entry name" value="PAC"/>
    <property type="match status" value="1"/>
</dbReference>
<dbReference type="GO" id="GO:0000155">
    <property type="term" value="F:phosphorelay sensor kinase activity"/>
    <property type="evidence" value="ECO:0007669"/>
    <property type="project" value="InterPro"/>
</dbReference>
<evidence type="ECO:0000256" key="3">
    <source>
        <dbReference type="ARBA" id="ARBA00012438"/>
    </source>
</evidence>
<evidence type="ECO:0000256" key="7">
    <source>
        <dbReference type="ARBA" id="ARBA00022741"/>
    </source>
</evidence>
<dbReference type="Pfam" id="PF00072">
    <property type="entry name" value="Response_reg"/>
    <property type="match status" value="1"/>
</dbReference>
<dbReference type="SMART" id="SM00086">
    <property type="entry name" value="PAC"/>
    <property type="match status" value="1"/>
</dbReference>
<feature type="modified residue" description="Phosphohistidine" evidence="12">
    <location>
        <position position="774"/>
    </location>
</feature>
<dbReference type="GO" id="GO:0005886">
    <property type="term" value="C:plasma membrane"/>
    <property type="evidence" value="ECO:0007669"/>
    <property type="project" value="UniProtKB-SubCell"/>
</dbReference>
<evidence type="ECO:0000256" key="8">
    <source>
        <dbReference type="ARBA" id="ARBA00022840"/>
    </source>
</evidence>
<dbReference type="FunFam" id="3.30.565.10:FF:000010">
    <property type="entry name" value="Sensor histidine kinase RcsC"/>
    <property type="match status" value="1"/>
</dbReference>
<evidence type="ECO:0000259" key="18">
    <source>
        <dbReference type="PROSITE" id="PS50113"/>
    </source>
</evidence>
<accession>A0AAE3H2G4</accession>
<evidence type="ECO:0000256" key="13">
    <source>
        <dbReference type="PROSITE-ProRule" id="PRU00169"/>
    </source>
</evidence>
<organism evidence="20 21">
    <name type="scientific">Lacihabitans soyangensis</name>
    <dbReference type="NCBI Taxonomy" id="869394"/>
    <lineage>
        <taxon>Bacteria</taxon>
        <taxon>Pseudomonadati</taxon>
        <taxon>Bacteroidota</taxon>
        <taxon>Cytophagia</taxon>
        <taxon>Cytophagales</taxon>
        <taxon>Leadbetterellaceae</taxon>
        <taxon>Lacihabitans</taxon>
    </lineage>
</organism>
<dbReference type="SMART" id="SM00388">
    <property type="entry name" value="HisKA"/>
    <property type="match status" value="1"/>
</dbReference>
<dbReference type="SMART" id="SM00448">
    <property type="entry name" value="REC"/>
    <property type="match status" value="1"/>
</dbReference>
<sequence>MQSEDILLLKRRIERERQSRKEAERILEAKALELYRANVDLQKLNENLENQIKKRTADLEKSKARYKELVESANEIVYEVDVNFKLVYVNPAACHLMLYSLQELSEKTFLELVDDSYKETVKNYIIKCLKEKISQGYLEFPAKKKNGDIIWLGQNFQLEFKESDGALTFNGLKAMARDISDIHSAQLELKLNEEKYRLIMENMNLGFMEVTNDGIITRVYQALCNMTGYTENELIGKSAEEIFLPDEFKSVMHNQSLKREQGEISAYEVQIIKKDGQRLWVLISGGPIFNQKGEVTGSVGIHYDISNLKRVQTELAEAKEVAEASQMAEQEFLANMSHEIRTPLNAVIGMAHLLYDTNPSVEQIEYLDIIKNSANFLHALISDVLDMAKIEARKVEIKNAEFDIVGVLKSIHRTYELKSQGKGVKVILDLDPQIDVLVIGDELIFNQILNNLLSNAEKFTDTGYIKLSAQLKNKVEENIYMIQVSVEDTGQGMDQQRAEMVFQKFKQVHDKNSSKTKGTGLGLAIVKELIELQGGTIGLNSVPNKGTTFFFELPLELTSKKINKNAEKEFDETVLQFSNIHVLIAEDNALNLKYLSTLLRKWNINYDYAFDGKEAVRISKLRRFDLILMDIQMPNLNGYEATVSIRSEFGPNQKTPIVALTASAMVIEKDKASEAGMNGVLTKPFTPDQLKRTLNKYLNKEIEKNKENANNNKMKEELIDNQINQSSLNDYFGNDVDFKKVVFETFIEEIEPQIEEFKVLLEEKKWSEIGGLAHKMKPSFSMVGLQNTELLLKSIETGIKTSGITQEIENQIDVFLTNFPQMYTLVKEEFNNF</sequence>
<dbReference type="Gene3D" id="1.10.287.130">
    <property type="match status" value="1"/>
</dbReference>
<dbReference type="SUPFAM" id="SSF47384">
    <property type="entry name" value="Homodimeric domain of signal transducing histidine kinase"/>
    <property type="match status" value="1"/>
</dbReference>
<keyword evidence="8" id="KW-0067">ATP-binding</keyword>
<dbReference type="AlphaFoldDB" id="A0AAE3H2G4"/>
<dbReference type="Pfam" id="PF13188">
    <property type="entry name" value="PAS_8"/>
    <property type="match status" value="1"/>
</dbReference>
<dbReference type="GO" id="GO:0005524">
    <property type="term" value="F:ATP binding"/>
    <property type="evidence" value="ECO:0007669"/>
    <property type="project" value="UniProtKB-KW"/>
</dbReference>
<feature type="domain" description="PAS" evidence="17">
    <location>
        <begin position="192"/>
        <end position="247"/>
    </location>
</feature>
<comment type="catalytic activity">
    <reaction evidence="1">
        <text>ATP + protein L-histidine = ADP + protein N-phospho-L-histidine.</text>
        <dbReference type="EC" id="2.7.13.3"/>
    </reaction>
</comment>
<dbReference type="PROSITE" id="PS50894">
    <property type="entry name" value="HPT"/>
    <property type="match status" value="1"/>
</dbReference>
<dbReference type="InterPro" id="IPR000014">
    <property type="entry name" value="PAS"/>
</dbReference>
<keyword evidence="21" id="KW-1185">Reference proteome</keyword>
<dbReference type="InterPro" id="IPR003661">
    <property type="entry name" value="HisK_dim/P_dom"/>
</dbReference>
<dbReference type="Gene3D" id="1.20.120.160">
    <property type="entry name" value="HPT domain"/>
    <property type="match status" value="1"/>
</dbReference>
<keyword evidence="14" id="KW-0175">Coiled coil</keyword>
<dbReference type="CDD" id="cd16922">
    <property type="entry name" value="HATPase_EvgS-ArcB-TorS-like"/>
    <property type="match status" value="1"/>
</dbReference>
<dbReference type="InterPro" id="IPR036097">
    <property type="entry name" value="HisK_dim/P_sf"/>
</dbReference>
<dbReference type="InterPro" id="IPR000700">
    <property type="entry name" value="PAS-assoc_C"/>
</dbReference>
<dbReference type="Gene3D" id="3.30.450.20">
    <property type="entry name" value="PAS domain"/>
    <property type="match status" value="2"/>
</dbReference>
<reference evidence="20 21" key="1">
    <citation type="submission" date="2018-11" db="EMBL/GenBank/DDBJ databases">
        <title>Novel bacteria species description.</title>
        <authorList>
            <person name="Han J.-H."/>
        </authorList>
    </citation>
    <scope>NUCLEOTIDE SEQUENCE [LARGE SCALE GENOMIC DNA]</scope>
    <source>
        <strain evidence="20 21">KCTC23259</strain>
    </source>
</reference>
<keyword evidence="6" id="KW-0812">Transmembrane</keyword>
<dbReference type="Pfam" id="PF00512">
    <property type="entry name" value="HisKA"/>
    <property type="match status" value="1"/>
</dbReference>
<feature type="domain" description="PAS" evidence="17">
    <location>
        <begin position="62"/>
        <end position="132"/>
    </location>
</feature>
<evidence type="ECO:0000259" key="17">
    <source>
        <dbReference type="PROSITE" id="PS50112"/>
    </source>
</evidence>
<evidence type="ECO:0000313" key="20">
    <source>
        <dbReference type="EMBL" id="MCP9763849.1"/>
    </source>
</evidence>
<dbReference type="PANTHER" id="PTHR45339:SF1">
    <property type="entry name" value="HYBRID SIGNAL TRANSDUCTION HISTIDINE KINASE J"/>
    <property type="match status" value="1"/>
</dbReference>
<feature type="modified residue" description="4-aspartylphosphate" evidence="13">
    <location>
        <position position="630"/>
    </location>
</feature>
<evidence type="ECO:0000259" key="15">
    <source>
        <dbReference type="PROSITE" id="PS50109"/>
    </source>
</evidence>
<evidence type="ECO:0000256" key="1">
    <source>
        <dbReference type="ARBA" id="ARBA00000085"/>
    </source>
</evidence>
<dbReference type="SMART" id="SM00091">
    <property type="entry name" value="PAS"/>
    <property type="match status" value="2"/>
</dbReference>
<dbReference type="EC" id="2.7.13.3" evidence="3"/>
<dbReference type="InterPro" id="IPR008207">
    <property type="entry name" value="Sig_transdc_His_kin_Hpt_dom"/>
</dbReference>
<evidence type="ECO:0000313" key="21">
    <source>
        <dbReference type="Proteomes" id="UP001204144"/>
    </source>
</evidence>
<dbReference type="SUPFAM" id="SSF47226">
    <property type="entry name" value="Histidine-containing phosphotransfer domain, HPT domain"/>
    <property type="match status" value="1"/>
</dbReference>
<keyword evidence="7" id="KW-0547">Nucleotide-binding</keyword>
<evidence type="ECO:0000256" key="5">
    <source>
        <dbReference type="ARBA" id="ARBA00022553"/>
    </source>
</evidence>
<dbReference type="Pfam" id="PF01627">
    <property type="entry name" value="Hpt"/>
    <property type="match status" value="1"/>
</dbReference>
<dbReference type="PROSITE" id="PS50109">
    <property type="entry name" value="HIS_KIN"/>
    <property type="match status" value="1"/>
</dbReference>
<evidence type="ECO:0000256" key="14">
    <source>
        <dbReference type="SAM" id="Coils"/>
    </source>
</evidence>
<keyword evidence="20" id="KW-0418">Kinase</keyword>
<dbReference type="PROSITE" id="PS50112">
    <property type="entry name" value="PAS"/>
    <property type="match status" value="2"/>
</dbReference>
<dbReference type="PROSITE" id="PS50110">
    <property type="entry name" value="RESPONSE_REGULATORY"/>
    <property type="match status" value="1"/>
</dbReference>
<keyword evidence="10" id="KW-0902">Two-component regulatory system</keyword>
<gene>
    <name evidence="20" type="ORF">EGI31_12880</name>
</gene>
<keyword evidence="4" id="KW-1003">Cell membrane</keyword>